<organism evidence="1 2">
    <name type="scientific">Diacronema lutheri</name>
    <name type="common">Unicellular marine alga</name>
    <name type="synonym">Monochrysis lutheri</name>
    <dbReference type="NCBI Taxonomy" id="2081491"/>
    <lineage>
        <taxon>Eukaryota</taxon>
        <taxon>Haptista</taxon>
        <taxon>Haptophyta</taxon>
        <taxon>Pavlovophyceae</taxon>
        <taxon>Pavlovales</taxon>
        <taxon>Pavlovaceae</taxon>
        <taxon>Diacronema</taxon>
    </lineage>
</organism>
<evidence type="ECO:0000313" key="2">
    <source>
        <dbReference type="Proteomes" id="UP000751190"/>
    </source>
</evidence>
<proteinExistence type="predicted"/>
<accession>A0A8J5XRY2</accession>
<comment type="caution">
    <text evidence="1">The sequence shown here is derived from an EMBL/GenBank/DDBJ whole genome shotgun (WGS) entry which is preliminary data.</text>
</comment>
<gene>
    <name evidence="1" type="ORF">KFE25_008194</name>
</gene>
<dbReference type="Proteomes" id="UP000751190">
    <property type="component" value="Unassembled WGS sequence"/>
</dbReference>
<sequence length="165" mass="18444">MPAQLHAALCKQLERHPAASVNALLAILDEAAGPRQFLSMDQALALTRSLESCDEAIKVSFLHVLAIRVVNFWKIPVSGAWCYYACESRGRFFHLTPICATDMTSLVVSRMRIRLSPGGCTRISLTAAQLKVLARRWEQLLETLGLGAMPRPTKAVWDAFWRHKL</sequence>
<keyword evidence="2" id="KW-1185">Reference proteome</keyword>
<protein>
    <submittedName>
        <fullName evidence="1">Uncharacterized protein</fullName>
    </submittedName>
</protein>
<evidence type="ECO:0000313" key="1">
    <source>
        <dbReference type="EMBL" id="KAG8466815.1"/>
    </source>
</evidence>
<dbReference type="AlphaFoldDB" id="A0A8J5XRY2"/>
<dbReference type="EMBL" id="JAGTXO010000007">
    <property type="protein sequence ID" value="KAG8466815.1"/>
    <property type="molecule type" value="Genomic_DNA"/>
</dbReference>
<name>A0A8J5XRY2_DIALT</name>
<reference evidence="1" key="1">
    <citation type="submission" date="2021-05" db="EMBL/GenBank/DDBJ databases">
        <title>The genome of the haptophyte Pavlova lutheri (Diacronema luteri, Pavlovales) - a model for lipid biosynthesis in eukaryotic algae.</title>
        <authorList>
            <person name="Hulatt C.J."/>
            <person name="Posewitz M.C."/>
        </authorList>
    </citation>
    <scope>NUCLEOTIDE SEQUENCE</scope>
    <source>
        <strain evidence="1">NIVA-4/92</strain>
    </source>
</reference>